<dbReference type="Pfam" id="PF05534">
    <property type="entry name" value="HicB"/>
    <property type="match status" value="1"/>
</dbReference>
<evidence type="ECO:0008006" key="3">
    <source>
        <dbReference type="Google" id="ProtNLM"/>
    </source>
</evidence>
<proteinExistence type="predicted"/>
<sequence>MMNDIFEYQGYSGSIQISVKDNCLFGKILFINDVITYEADNIKELKNEFISAVNDYIETCKEIGKEPDHPFKGSFNVRVKSELHRKASIRAFTEKISLNELVSKSIETYLTNTNNTVIEHHSHTHNHYHSEQKSMPFTFSSGGDEWTAKNISARMSH</sequence>
<keyword evidence="2" id="KW-1185">Reference proteome</keyword>
<dbReference type="InterPro" id="IPR008651">
    <property type="entry name" value="Uncharacterised_HicB"/>
</dbReference>
<name>A0A6S6LWQ5_9BACT</name>
<dbReference type="GO" id="GO:0006355">
    <property type="term" value="P:regulation of DNA-templated transcription"/>
    <property type="evidence" value="ECO:0007669"/>
    <property type="project" value="InterPro"/>
</dbReference>
<dbReference type="AlphaFoldDB" id="A0A6S6LWQ5"/>
<accession>A0A6S6LWQ5</accession>
<evidence type="ECO:0000313" key="1">
    <source>
        <dbReference type="EMBL" id="BCG46467.1"/>
    </source>
</evidence>
<gene>
    <name evidence="1" type="ORF">GEOBRER4_n1263</name>
</gene>
<evidence type="ECO:0000313" key="2">
    <source>
        <dbReference type="Proteomes" id="UP000515472"/>
    </source>
</evidence>
<protein>
    <recommendedName>
        <fullName evidence="3">HicB family protein</fullName>
    </recommendedName>
</protein>
<dbReference type="InterPro" id="IPR035069">
    <property type="entry name" value="TTHA1013/TTHA0281-like"/>
</dbReference>
<dbReference type="EMBL" id="AP023213">
    <property type="protein sequence ID" value="BCG46467.1"/>
    <property type="molecule type" value="Genomic_DNA"/>
</dbReference>
<organism evidence="1 2">
    <name type="scientific">Citrifermentans bremense</name>
    <dbReference type="NCBI Taxonomy" id="60035"/>
    <lineage>
        <taxon>Bacteria</taxon>
        <taxon>Pseudomonadati</taxon>
        <taxon>Thermodesulfobacteriota</taxon>
        <taxon>Desulfuromonadia</taxon>
        <taxon>Geobacterales</taxon>
        <taxon>Geobacteraceae</taxon>
        <taxon>Citrifermentans</taxon>
    </lineage>
</organism>
<dbReference type="KEGG" id="gbn:GEOBRER4_12170"/>
<reference evidence="1 2" key="1">
    <citation type="submission" date="2020-06" db="EMBL/GenBank/DDBJ databases">
        <title>Interaction of electrochemicaly active bacteria, Geobacter bremensis R4 on different carbon anode.</title>
        <authorList>
            <person name="Meng L."/>
            <person name="Yoshida N."/>
        </authorList>
    </citation>
    <scope>NUCLEOTIDE SEQUENCE [LARGE SCALE GENOMIC DNA]</scope>
    <source>
        <strain evidence="1 2">R4</strain>
    </source>
</reference>
<dbReference type="InterPro" id="IPR010985">
    <property type="entry name" value="Ribbon_hlx_hlx"/>
</dbReference>
<dbReference type="SUPFAM" id="SSF143100">
    <property type="entry name" value="TTHA1013/TTHA0281-like"/>
    <property type="match status" value="1"/>
</dbReference>
<dbReference type="Proteomes" id="UP000515472">
    <property type="component" value="Chromosome"/>
</dbReference>
<dbReference type="RefSeq" id="WP_197971395.1">
    <property type="nucleotide sequence ID" value="NZ_AP023213.1"/>
</dbReference>
<dbReference type="SUPFAM" id="SSF47598">
    <property type="entry name" value="Ribbon-helix-helix"/>
    <property type="match status" value="1"/>
</dbReference>